<gene>
    <name evidence="1" type="ORF">MOP44_03620</name>
</gene>
<reference evidence="1" key="1">
    <citation type="submission" date="2021-04" db="EMBL/GenBank/DDBJ databases">
        <title>Phylogenetic analysis of Acidobacteriaceae.</title>
        <authorList>
            <person name="Qiu L."/>
            <person name="Zhang Q."/>
        </authorList>
    </citation>
    <scope>NUCLEOTIDE SEQUENCE</scope>
    <source>
        <strain evidence="1">DSM 25168</strain>
    </source>
</reference>
<dbReference type="KEGG" id="orp:MOP44_03620"/>
<dbReference type="AlphaFoldDB" id="A0A9J7BVX2"/>
<evidence type="ECO:0000313" key="2">
    <source>
        <dbReference type="Proteomes" id="UP001059380"/>
    </source>
</evidence>
<organism evidence="1 2">
    <name type="scientific">Occallatibacter riparius</name>
    <dbReference type="NCBI Taxonomy" id="1002689"/>
    <lineage>
        <taxon>Bacteria</taxon>
        <taxon>Pseudomonadati</taxon>
        <taxon>Acidobacteriota</taxon>
        <taxon>Terriglobia</taxon>
        <taxon>Terriglobales</taxon>
        <taxon>Acidobacteriaceae</taxon>
        <taxon>Occallatibacter</taxon>
    </lineage>
</organism>
<name>A0A9J7BVX2_9BACT</name>
<proteinExistence type="predicted"/>
<dbReference type="Proteomes" id="UP001059380">
    <property type="component" value="Chromosome"/>
</dbReference>
<sequence>MSSLCRPQTTIEANINQARRKRQAMMGIFKQVRDWYANRSKELAKFSIHCDDAGIAQTVSREDGDEVIRLAWDQVARVFAYKRDLFSYDQICFVIECTDFGIEVREGDEGYESLIAQMQSNIPGFPAQGQWYEPVRLPPFAPSWAKIYCRDEAEV</sequence>
<dbReference type="EMBL" id="CP093313">
    <property type="protein sequence ID" value="UWZ85038.1"/>
    <property type="molecule type" value="Genomic_DNA"/>
</dbReference>
<dbReference type="RefSeq" id="WP_260794546.1">
    <property type="nucleotide sequence ID" value="NZ_CP093313.1"/>
</dbReference>
<accession>A0A9J7BVX2</accession>
<protein>
    <submittedName>
        <fullName evidence="1">Uncharacterized protein</fullName>
    </submittedName>
</protein>
<evidence type="ECO:0000313" key="1">
    <source>
        <dbReference type="EMBL" id="UWZ85038.1"/>
    </source>
</evidence>
<keyword evidence="2" id="KW-1185">Reference proteome</keyword>